<evidence type="ECO:0000256" key="5">
    <source>
        <dbReference type="ARBA" id="ARBA00022729"/>
    </source>
</evidence>
<organism evidence="8 9">
    <name type="scientific">Monopterus albus</name>
    <name type="common">Swamp eel</name>
    <dbReference type="NCBI Taxonomy" id="43700"/>
    <lineage>
        <taxon>Eukaryota</taxon>
        <taxon>Metazoa</taxon>
        <taxon>Chordata</taxon>
        <taxon>Craniata</taxon>
        <taxon>Vertebrata</taxon>
        <taxon>Euteleostomi</taxon>
        <taxon>Actinopterygii</taxon>
        <taxon>Neopterygii</taxon>
        <taxon>Teleostei</taxon>
        <taxon>Neoteleostei</taxon>
        <taxon>Acanthomorphata</taxon>
        <taxon>Anabantaria</taxon>
        <taxon>Synbranchiformes</taxon>
        <taxon>Synbranchidae</taxon>
        <taxon>Monopterus</taxon>
    </lineage>
</organism>
<dbReference type="InterPro" id="IPR018244">
    <property type="entry name" value="Allrgn_V5/Tpx1_CS"/>
</dbReference>
<name>A0A3Q3JWI4_MONAL</name>
<evidence type="ECO:0000313" key="9">
    <source>
        <dbReference type="Proteomes" id="UP000261600"/>
    </source>
</evidence>
<evidence type="ECO:0000313" key="8">
    <source>
        <dbReference type="Ensembl" id="ENSMALP00000019592.1"/>
    </source>
</evidence>
<dbReference type="InterPro" id="IPR035940">
    <property type="entry name" value="CAP_sf"/>
</dbReference>
<protein>
    <recommendedName>
        <fullName evidence="7">SCP domain-containing protein</fullName>
    </recommendedName>
</protein>
<feature type="domain" description="SCP" evidence="7">
    <location>
        <begin position="70"/>
        <end position="224"/>
    </location>
</feature>
<dbReference type="Proteomes" id="UP000261600">
    <property type="component" value="Unplaced"/>
</dbReference>
<dbReference type="InterPro" id="IPR014044">
    <property type="entry name" value="CAP_dom"/>
</dbReference>
<dbReference type="FunFam" id="3.40.33.10:FF:000003">
    <property type="entry name" value="Peptidase inhibitor 15"/>
    <property type="match status" value="1"/>
</dbReference>
<keyword evidence="4" id="KW-0646">Protease inhibitor</keyword>
<accession>A0A3Q3JWI4</accession>
<sequence length="263" mass="29950">MFLRYFKGVNMRILYFLSCSALLCGVNGRVINTTRSPELQLSDFSLTPAPKPSSLPSVHRVRRKRFISQADMVAILDYHNQVRASVFPPAANMEYMTWDSDLARTAEAWAATCLWEHGPAYLLQFYGQNLSVRTGGYHSILQLVKPWYDEANDYVFPYPPICNPSCPLLCYGPTCTHYTQMVWASTKRLGCAVQTCYNMFVWGALWKEATFLVCNYSPKGNWIGEAPYRVGIPCSACPSSYRGICSNNMCFPAVQSNYMYWFK</sequence>
<dbReference type="PRINTS" id="PR00837">
    <property type="entry name" value="V5TPXLIKE"/>
</dbReference>
<evidence type="ECO:0000256" key="4">
    <source>
        <dbReference type="ARBA" id="ARBA00022690"/>
    </source>
</evidence>
<comment type="subcellular location">
    <subcellularLocation>
        <location evidence="1">Secreted</location>
    </subcellularLocation>
</comment>
<dbReference type="InterPro" id="IPR001283">
    <property type="entry name" value="CRISP-related"/>
</dbReference>
<keyword evidence="9" id="KW-1185">Reference proteome</keyword>
<keyword evidence="3" id="KW-0964">Secreted</keyword>
<keyword evidence="5" id="KW-0732">Signal</keyword>
<proteinExistence type="inferred from homology"/>
<dbReference type="PROSITE" id="PS01010">
    <property type="entry name" value="CRISP_2"/>
    <property type="match status" value="1"/>
</dbReference>
<dbReference type="GO" id="GO:0030414">
    <property type="term" value="F:peptidase inhibitor activity"/>
    <property type="evidence" value="ECO:0007669"/>
    <property type="project" value="UniProtKB-KW"/>
</dbReference>
<dbReference type="PANTHER" id="PTHR10334">
    <property type="entry name" value="CYSTEINE-RICH SECRETORY PROTEIN-RELATED"/>
    <property type="match status" value="1"/>
</dbReference>
<evidence type="ECO:0000256" key="6">
    <source>
        <dbReference type="ARBA" id="ARBA00023180"/>
    </source>
</evidence>
<dbReference type="SMART" id="SM00198">
    <property type="entry name" value="SCP"/>
    <property type="match status" value="1"/>
</dbReference>
<dbReference type="Pfam" id="PF00188">
    <property type="entry name" value="CAP"/>
    <property type="match status" value="1"/>
</dbReference>
<comment type="similarity">
    <text evidence="2">Belongs to the CRISP family.</text>
</comment>
<evidence type="ECO:0000256" key="1">
    <source>
        <dbReference type="ARBA" id="ARBA00004613"/>
    </source>
</evidence>
<dbReference type="GO" id="GO:0005576">
    <property type="term" value="C:extracellular region"/>
    <property type="evidence" value="ECO:0007669"/>
    <property type="project" value="UniProtKB-SubCell"/>
</dbReference>
<evidence type="ECO:0000259" key="7">
    <source>
        <dbReference type="SMART" id="SM00198"/>
    </source>
</evidence>
<reference evidence="8" key="2">
    <citation type="submission" date="2025-09" db="UniProtKB">
        <authorList>
            <consortium name="Ensembl"/>
        </authorList>
    </citation>
    <scope>IDENTIFICATION</scope>
</reference>
<dbReference type="Gene3D" id="3.40.33.10">
    <property type="entry name" value="CAP"/>
    <property type="match status" value="1"/>
</dbReference>
<keyword evidence="6" id="KW-0325">Glycoprotein</keyword>
<dbReference type="SUPFAM" id="SSF55797">
    <property type="entry name" value="PR-1-like"/>
    <property type="match status" value="1"/>
</dbReference>
<dbReference type="STRING" id="43700.ENSMALP00000019592"/>
<evidence type="ECO:0000256" key="2">
    <source>
        <dbReference type="ARBA" id="ARBA00009923"/>
    </source>
</evidence>
<dbReference type="Ensembl" id="ENSMALT00000019979.1">
    <property type="protein sequence ID" value="ENSMALP00000019592.1"/>
    <property type="gene ID" value="ENSMALG00000013691.1"/>
</dbReference>
<dbReference type="AlphaFoldDB" id="A0A3Q3JWI4"/>
<reference evidence="8" key="1">
    <citation type="submission" date="2025-08" db="UniProtKB">
        <authorList>
            <consortium name="Ensembl"/>
        </authorList>
    </citation>
    <scope>IDENTIFICATION</scope>
</reference>
<evidence type="ECO:0000256" key="3">
    <source>
        <dbReference type="ARBA" id="ARBA00022525"/>
    </source>
</evidence>